<keyword evidence="2" id="KW-0808">Transferase</keyword>
<evidence type="ECO:0000256" key="13">
    <source>
        <dbReference type="ARBA" id="ARBA00075711"/>
    </source>
</evidence>
<protein>
    <recommendedName>
        <fullName evidence="12">2-dehydro-3-deoxygluconokinase</fullName>
        <ecNumber evidence="11">2.7.1.45</ecNumber>
    </recommendedName>
    <alternativeName>
        <fullName evidence="13">2-keto-3-deoxygluconokinase</fullName>
    </alternativeName>
    <alternativeName>
        <fullName evidence="14">3-deoxy-2-oxo-D-gluconate kinase</fullName>
    </alternativeName>
    <alternativeName>
        <fullName evidence="8">KDG kinase</fullName>
    </alternativeName>
</protein>
<comment type="pathway">
    <text evidence="7">Carbohydrate acid metabolism; 2-dehydro-3-deoxy-D-gluconate degradation; D-glyceraldehyde 3-phosphate and pyruvate from 2-dehydro-3-deoxy-D-gluconate: step 1/2.</text>
</comment>
<dbReference type="RefSeq" id="WP_084091693.1">
    <property type="nucleotide sequence ID" value="NZ_FWXD01000019.1"/>
</dbReference>
<sequence>MQIAALGECMIELSGAPLRKTYGGDTLNTAVYLARLLAGGAHAVHYLTALGQDNLSDELLAAWQAEGINTARVVRLAARQPGLYLVETDAAGERRFHYWRNDSAARAWFASGIDFATLLAGLDAVYLSGITLALFPHSERTHLIAALRAFKAAGGVIWFDNNYRPALWSPAAAREAYPQLYALADVALLTEDDDIAVFGPADADTMLQRALAAGAAEVVIKRGSLPCLIANAQQRHEVAPAAVSRVVDTCAAGDSFAAGYLAARLHGLALPAAAAQGHLLAGTVIQHPGAIMPQAAMPALP</sequence>
<evidence type="ECO:0000256" key="2">
    <source>
        <dbReference type="ARBA" id="ARBA00022679"/>
    </source>
</evidence>
<comment type="similarity">
    <text evidence="1">Belongs to the carbohydrate kinase PfkB family.</text>
</comment>
<name>A0A1W1XWK5_9NEIS</name>
<dbReference type="GO" id="GO:0019698">
    <property type="term" value="P:D-galacturonate catabolic process"/>
    <property type="evidence" value="ECO:0007669"/>
    <property type="project" value="TreeGrafter"/>
</dbReference>
<evidence type="ECO:0000259" key="15">
    <source>
        <dbReference type="Pfam" id="PF00294"/>
    </source>
</evidence>
<evidence type="ECO:0000256" key="10">
    <source>
        <dbReference type="ARBA" id="ARBA00054997"/>
    </source>
</evidence>
<proteinExistence type="inferred from homology"/>
<evidence type="ECO:0000256" key="8">
    <source>
        <dbReference type="ARBA" id="ARBA00044254"/>
    </source>
</evidence>
<evidence type="ECO:0000256" key="12">
    <source>
        <dbReference type="ARBA" id="ARBA00067931"/>
    </source>
</evidence>
<dbReference type="PROSITE" id="PS00584">
    <property type="entry name" value="PFKB_KINASES_2"/>
    <property type="match status" value="1"/>
</dbReference>
<evidence type="ECO:0000256" key="6">
    <source>
        <dbReference type="ARBA" id="ARBA00023277"/>
    </source>
</evidence>
<gene>
    <name evidence="16" type="ORF">SAMN02745857_03023</name>
</gene>
<dbReference type="OrthoDB" id="9795789at2"/>
<dbReference type="CDD" id="cd01166">
    <property type="entry name" value="KdgK"/>
    <property type="match status" value="1"/>
</dbReference>
<dbReference type="InterPro" id="IPR002173">
    <property type="entry name" value="Carboh/pur_kinase_PfkB_CS"/>
</dbReference>
<evidence type="ECO:0000256" key="11">
    <source>
        <dbReference type="ARBA" id="ARBA00066369"/>
    </source>
</evidence>
<keyword evidence="3" id="KW-0547">Nucleotide-binding</keyword>
<keyword evidence="6" id="KW-0119">Carbohydrate metabolism</keyword>
<dbReference type="STRING" id="1121001.SAMN02745857_03023"/>
<dbReference type="FunFam" id="3.40.1190.20:FF:000011">
    <property type="entry name" value="2-dehydro-3-deoxygluconokinase, putative"/>
    <property type="match status" value="1"/>
</dbReference>
<dbReference type="GO" id="GO:0005829">
    <property type="term" value="C:cytosol"/>
    <property type="evidence" value="ECO:0007669"/>
    <property type="project" value="TreeGrafter"/>
</dbReference>
<accession>A0A1W1XWK5</accession>
<dbReference type="InterPro" id="IPR050306">
    <property type="entry name" value="PfkB_Carbo_kinase"/>
</dbReference>
<organism evidence="16 17">
    <name type="scientific">Andreprevotia lacus DSM 23236</name>
    <dbReference type="NCBI Taxonomy" id="1121001"/>
    <lineage>
        <taxon>Bacteria</taxon>
        <taxon>Pseudomonadati</taxon>
        <taxon>Pseudomonadota</taxon>
        <taxon>Betaproteobacteria</taxon>
        <taxon>Neisseriales</taxon>
        <taxon>Chitinibacteraceae</taxon>
        <taxon>Andreprevotia</taxon>
    </lineage>
</organism>
<dbReference type="PANTHER" id="PTHR43085:SF15">
    <property type="entry name" value="2-DEHYDRO-3-DEOXYGLUCONOKINASE"/>
    <property type="match status" value="1"/>
</dbReference>
<dbReference type="EMBL" id="FWXD01000019">
    <property type="protein sequence ID" value="SMC27911.1"/>
    <property type="molecule type" value="Genomic_DNA"/>
</dbReference>
<dbReference type="EC" id="2.7.1.45" evidence="11"/>
<dbReference type="PANTHER" id="PTHR43085">
    <property type="entry name" value="HEXOKINASE FAMILY MEMBER"/>
    <property type="match status" value="1"/>
</dbReference>
<comment type="catalytic activity">
    <reaction evidence="9">
        <text>2-dehydro-3-deoxy-D-gluconate + ATP = 2-dehydro-3-deoxy-6-phospho-D-gluconate + ADP + H(+)</text>
        <dbReference type="Rhea" id="RHEA:14797"/>
        <dbReference type="ChEBI" id="CHEBI:15378"/>
        <dbReference type="ChEBI" id="CHEBI:30616"/>
        <dbReference type="ChEBI" id="CHEBI:57569"/>
        <dbReference type="ChEBI" id="CHEBI:57990"/>
        <dbReference type="ChEBI" id="CHEBI:456216"/>
        <dbReference type="EC" id="2.7.1.45"/>
    </reaction>
</comment>
<dbReference type="AlphaFoldDB" id="A0A1W1XWK5"/>
<keyword evidence="5" id="KW-0067">ATP-binding</keyword>
<dbReference type="Gene3D" id="3.40.1190.20">
    <property type="match status" value="1"/>
</dbReference>
<dbReference type="InterPro" id="IPR011611">
    <property type="entry name" value="PfkB_dom"/>
</dbReference>
<evidence type="ECO:0000256" key="1">
    <source>
        <dbReference type="ARBA" id="ARBA00010688"/>
    </source>
</evidence>
<evidence type="ECO:0000256" key="7">
    <source>
        <dbReference type="ARBA" id="ARBA00043951"/>
    </source>
</evidence>
<evidence type="ECO:0000256" key="5">
    <source>
        <dbReference type="ARBA" id="ARBA00022840"/>
    </source>
</evidence>
<dbReference type="GO" id="GO:0008673">
    <property type="term" value="F:2-dehydro-3-deoxygluconokinase activity"/>
    <property type="evidence" value="ECO:0007669"/>
    <property type="project" value="UniProtKB-EC"/>
</dbReference>
<dbReference type="GO" id="GO:0005524">
    <property type="term" value="F:ATP binding"/>
    <property type="evidence" value="ECO:0007669"/>
    <property type="project" value="UniProtKB-KW"/>
</dbReference>
<evidence type="ECO:0000256" key="9">
    <source>
        <dbReference type="ARBA" id="ARBA00050729"/>
    </source>
</evidence>
<evidence type="ECO:0000256" key="3">
    <source>
        <dbReference type="ARBA" id="ARBA00022741"/>
    </source>
</evidence>
<dbReference type="Proteomes" id="UP000192761">
    <property type="component" value="Unassembled WGS sequence"/>
</dbReference>
<feature type="domain" description="Carbohydrate kinase PfkB" evidence="15">
    <location>
        <begin position="4"/>
        <end position="293"/>
    </location>
</feature>
<dbReference type="SUPFAM" id="SSF53613">
    <property type="entry name" value="Ribokinase-like"/>
    <property type="match status" value="1"/>
</dbReference>
<dbReference type="GO" id="GO:0042840">
    <property type="term" value="P:D-glucuronate catabolic process"/>
    <property type="evidence" value="ECO:0007669"/>
    <property type="project" value="TreeGrafter"/>
</dbReference>
<keyword evidence="4 16" id="KW-0418">Kinase</keyword>
<evidence type="ECO:0000256" key="14">
    <source>
        <dbReference type="ARBA" id="ARBA00080545"/>
    </source>
</evidence>
<evidence type="ECO:0000256" key="4">
    <source>
        <dbReference type="ARBA" id="ARBA00022777"/>
    </source>
</evidence>
<dbReference type="Pfam" id="PF00294">
    <property type="entry name" value="PfkB"/>
    <property type="match status" value="1"/>
</dbReference>
<evidence type="ECO:0000313" key="17">
    <source>
        <dbReference type="Proteomes" id="UP000192761"/>
    </source>
</evidence>
<dbReference type="GO" id="GO:0006974">
    <property type="term" value="P:DNA damage response"/>
    <property type="evidence" value="ECO:0007669"/>
    <property type="project" value="TreeGrafter"/>
</dbReference>
<evidence type="ECO:0000313" key="16">
    <source>
        <dbReference type="EMBL" id="SMC27911.1"/>
    </source>
</evidence>
<dbReference type="InterPro" id="IPR029056">
    <property type="entry name" value="Ribokinase-like"/>
</dbReference>
<reference evidence="16 17" key="1">
    <citation type="submission" date="2017-04" db="EMBL/GenBank/DDBJ databases">
        <authorList>
            <person name="Afonso C.L."/>
            <person name="Miller P.J."/>
            <person name="Scott M.A."/>
            <person name="Spackman E."/>
            <person name="Goraichik I."/>
            <person name="Dimitrov K.M."/>
            <person name="Suarez D.L."/>
            <person name="Swayne D.E."/>
        </authorList>
    </citation>
    <scope>NUCLEOTIDE SEQUENCE [LARGE SCALE GENOMIC DNA]</scope>
    <source>
        <strain evidence="16 17">DSM 23236</strain>
    </source>
</reference>
<comment type="function">
    <text evidence="10">Catalyzes the phosphorylation of 2-keto-3-deoxygluconate (KDG) to produce 2-keto-3-deoxy-6-phosphogluconate (KDPG).</text>
</comment>
<keyword evidence="17" id="KW-1185">Reference proteome</keyword>